<dbReference type="Gene3D" id="3.30.70.330">
    <property type="match status" value="1"/>
</dbReference>
<dbReference type="InterPro" id="IPR012677">
    <property type="entry name" value="Nucleotide-bd_a/b_plait_sf"/>
</dbReference>
<dbReference type="GO" id="GO:0009535">
    <property type="term" value="C:chloroplast thylakoid membrane"/>
    <property type="evidence" value="ECO:0007669"/>
    <property type="project" value="TreeGrafter"/>
</dbReference>
<dbReference type="InterPro" id="IPR050502">
    <property type="entry name" value="Euk_RNA-bind_prot"/>
</dbReference>
<accession>A0AAN7RKQ6</accession>
<dbReference type="GO" id="GO:1901259">
    <property type="term" value="P:chloroplast rRNA processing"/>
    <property type="evidence" value="ECO:0007669"/>
    <property type="project" value="TreeGrafter"/>
</dbReference>
<evidence type="ECO:0000313" key="4">
    <source>
        <dbReference type="Proteomes" id="UP001346149"/>
    </source>
</evidence>
<dbReference type="Pfam" id="PF00076">
    <property type="entry name" value="RRM_1"/>
    <property type="match status" value="1"/>
</dbReference>
<keyword evidence="4" id="KW-1185">Reference proteome</keyword>
<organism evidence="3 4">
    <name type="scientific">Trapa natans</name>
    <name type="common">Water chestnut</name>
    <dbReference type="NCBI Taxonomy" id="22666"/>
    <lineage>
        <taxon>Eukaryota</taxon>
        <taxon>Viridiplantae</taxon>
        <taxon>Streptophyta</taxon>
        <taxon>Embryophyta</taxon>
        <taxon>Tracheophyta</taxon>
        <taxon>Spermatophyta</taxon>
        <taxon>Magnoliopsida</taxon>
        <taxon>eudicotyledons</taxon>
        <taxon>Gunneridae</taxon>
        <taxon>Pentapetalae</taxon>
        <taxon>rosids</taxon>
        <taxon>malvids</taxon>
        <taxon>Myrtales</taxon>
        <taxon>Lythraceae</taxon>
        <taxon>Trapa</taxon>
    </lineage>
</organism>
<protein>
    <recommendedName>
        <fullName evidence="2">RRM domain-containing protein</fullName>
    </recommendedName>
</protein>
<dbReference type="GO" id="GO:0003729">
    <property type="term" value="F:mRNA binding"/>
    <property type="evidence" value="ECO:0007669"/>
    <property type="project" value="TreeGrafter"/>
</dbReference>
<feature type="domain" description="RRM" evidence="2">
    <location>
        <begin position="89"/>
        <end position="118"/>
    </location>
</feature>
<dbReference type="SUPFAM" id="SSF54928">
    <property type="entry name" value="RNA-binding domain, RBD"/>
    <property type="match status" value="1"/>
</dbReference>
<sequence>MAALSSLSLVYPSLNPKSLTPTVPKLALLSFPSSPSRSYCHYHVSASPVFLSTTGARSRFVINVAVSSDMDEEVLSDEGEPSFSPDLRLFVGNLPFSADSAQLAELFENAGNVEMVEDLNGRSIRVTVAETKPRRQF</sequence>
<evidence type="ECO:0000259" key="2">
    <source>
        <dbReference type="Pfam" id="PF00076"/>
    </source>
</evidence>
<evidence type="ECO:0000313" key="3">
    <source>
        <dbReference type="EMBL" id="KAK4800058.1"/>
    </source>
</evidence>
<keyword evidence="1" id="KW-0694">RNA-binding</keyword>
<reference evidence="3 4" key="1">
    <citation type="journal article" date="2023" name="Hortic Res">
        <title>Pangenome of water caltrop reveals structural variations and asymmetric subgenome divergence after allopolyploidization.</title>
        <authorList>
            <person name="Zhang X."/>
            <person name="Chen Y."/>
            <person name="Wang L."/>
            <person name="Yuan Y."/>
            <person name="Fang M."/>
            <person name="Shi L."/>
            <person name="Lu R."/>
            <person name="Comes H.P."/>
            <person name="Ma Y."/>
            <person name="Chen Y."/>
            <person name="Huang G."/>
            <person name="Zhou Y."/>
            <person name="Zheng Z."/>
            <person name="Qiu Y."/>
        </authorList>
    </citation>
    <scope>NUCLEOTIDE SEQUENCE [LARGE SCALE GENOMIC DNA]</scope>
    <source>
        <strain evidence="3">F231</strain>
    </source>
</reference>
<dbReference type="InterPro" id="IPR035979">
    <property type="entry name" value="RBD_domain_sf"/>
</dbReference>
<dbReference type="PANTHER" id="PTHR48025:SF1">
    <property type="entry name" value="RRM DOMAIN-CONTAINING PROTEIN"/>
    <property type="match status" value="1"/>
</dbReference>
<dbReference type="AlphaFoldDB" id="A0AAN7RKQ6"/>
<dbReference type="Proteomes" id="UP001346149">
    <property type="component" value="Unassembled WGS sequence"/>
</dbReference>
<evidence type="ECO:0000256" key="1">
    <source>
        <dbReference type="ARBA" id="ARBA00022884"/>
    </source>
</evidence>
<gene>
    <name evidence="3" type="ORF">SAY86_025423</name>
</gene>
<comment type="caution">
    <text evidence="3">The sequence shown here is derived from an EMBL/GenBank/DDBJ whole genome shotgun (WGS) entry which is preliminary data.</text>
</comment>
<dbReference type="EMBL" id="JAXQNO010000004">
    <property type="protein sequence ID" value="KAK4800058.1"/>
    <property type="molecule type" value="Genomic_DNA"/>
</dbReference>
<proteinExistence type="predicted"/>
<dbReference type="InterPro" id="IPR000504">
    <property type="entry name" value="RRM_dom"/>
</dbReference>
<name>A0AAN7RKQ6_TRANT</name>
<dbReference type="PANTHER" id="PTHR48025">
    <property type="entry name" value="OS02G0815200 PROTEIN"/>
    <property type="match status" value="1"/>
</dbReference>